<comment type="subcellular location">
    <subcellularLocation>
        <location evidence="1">Cell inner membrane</location>
        <topology evidence="1">Multi-pass membrane protein</topology>
    </subcellularLocation>
</comment>
<organism evidence="12 13">
    <name type="scientific">Atlantibacter subterraneus</name>
    <dbReference type="NCBI Taxonomy" id="255519"/>
    <lineage>
        <taxon>Bacteria</taxon>
        <taxon>Pseudomonadati</taxon>
        <taxon>Pseudomonadota</taxon>
        <taxon>Gammaproteobacteria</taxon>
        <taxon>Enterobacterales</taxon>
        <taxon>Enterobacteriaceae</taxon>
        <taxon>Atlantibacter</taxon>
    </lineage>
</organism>
<protein>
    <recommendedName>
        <fullName evidence="8">Inner membrane protein YbbJ</fullName>
    </recommendedName>
</protein>
<dbReference type="SUPFAM" id="SSF141322">
    <property type="entry name" value="NfeD domain-like"/>
    <property type="match status" value="1"/>
</dbReference>
<gene>
    <name evidence="12" type="ORF">EGT71_12400</name>
    <name evidence="11" type="ORF">R4P48_18615</name>
</gene>
<reference evidence="12 13" key="1">
    <citation type="submission" date="2018-10" db="EMBL/GenBank/DDBJ databases">
        <title>Transmission dynamics of multidrug resistant bacteria on intensive care unit surfaces.</title>
        <authorList>
            <person name="D'Souza A.W."/>
            <person name="Potter R.F."/>
            <person name="Wallace M."/>
            <person name="Shupe A."/>
            <person name="Patel S."/>
            <person name="Sun S."/>
            <person name="Gul D."/>
            <person name="Kwon J.H."/>
            <person name="Andleeb S."/>
            <person name="Burnham C.-A.D."/>
            <person name="Dantas G."/>
        </authorList>
    </citation>
    <scope>NUCLEOTIDE SEQUENCE [LARGE SCALE GENOMIC DNA]</scope>
    <source>
        <strain evidence="12 13">AS_373</strain>
    </source>
</reference>
<evidence type="ECO:0000256" key="6">
    <source>
        <dbReference type="ARBA" id="ARBA00023136"/>
    </source>
</evidence>
<dbReference type="EMBL" id="RHXB01000007">
    <property type="protein sequence ID" value="RSE25720.1"/>
    <property type="molecule type" value="Genomic_DNA"/>
</dbReference>
<sequence>MMAFFLVHPHTFWLSLGGLLLAAEMLGGSGYLLWSGVAAVITGLLVWLFPLGWEWQGLCFAVLTVIAALLWSRWLARKPQPRADAVLNQRGQQLIGQRFILDTALVNGRGHMRVGDGTWPVVAHEDIPAGTRVEVIAVEGITLRVRPSSQ</sequence>
<evidence type="ECO:0000256" key="4">
    <source>
        <dbReference type="ARBA" id="ARBA00022692"/>
    </source>
</evidence>
<accession>A0A3R9F4L2</accession>
<evidence type="ECO:0000256" key="2">
    <source>
        <dbReference type="ARBA" id="ARBA00022475"/>
    </source>
</evidence>
<feature type="transmembrane region" description="Helical" evidence="9">
    <location>
        <begin position="58"/>
        <end position="76"/>
    </location>
</feature>
<keyword evidence="3" id="KW-0997">Cell inner membrane</keyword>
<evidence type="ECO:0000313" key="14">
    <source>
        <dbReference type="Proteomes" id="UP001187066"/>
    </source>
</evidence>
<evidence type="ECO:0000256" key="5">
    <source>
        <dbReference type="ARBA" id="ARBA00022989"/>
    </source>
</evidence>
<comment type="similarity">
    <text evidence="7">To M.jannaschii MJ0826.</text>
</comment>
<evidence type="ECO:0000256" key="7">
    <source>
        <dbReference type="ARBA" id="ARBA00061418"/>
    </source>
</evidence>
<evidence type="ECO:0000256" key="9">
    <source>
        <dbReference type="SAM" id="Phobius"/>
    </source>
</evidence>
<dbReference type="Gene3D" id="2.40.50.140">
    <property type="entry name" value="Nucleic acid-binding proteins"/>
    <property type="match status" value="1"/>
</dbReference>
<reference evidence="11 14" key="2">
    <citation type="submission" date="2023-10" db="EMBL/GenBank/DDBJ databases">
        <authorList>
            <person name="Dale J."/>
        </authorList>
    </citation>
    <scope>NUCLEOTIDE SEQUENCE [LARGE SCALE GENOMIC DNA]</scope>
    <source>
        <strain evidence="11 14">2023EL-00970</strain>
    </source>
</reference>
<dbReference type="RefSeq" id="WP_125293923.1">
    <property type="nucleotide sequence ID" value="NZ_DAMAJB010000006.1"/>
</dbReference>
<evidence type="ECO:0000256" key="8">
    <source>
        <dbReference type="ARBA" id="ARBA00067164"/>
    </source>
</evidence>
<keyword evidence="4 9" id="KW-0812">Transmembrane</keyword>
<dbReference type="InterPro" id="IPR052165">
    <property type="entry name" value="Membrane_assoc_protease"/>
</dbReference>
<evidence type="ECO:0000313" key="13">
    <source>
        <dbReference type="Proteomes" id="UP000275331"/>
    </source>
</evidence>
<feature type="domain" description="NfeD-like C-terminal" evidence="10">
    <location>
        <begin position="92"/>
        <end position="147"/>
    </location>
</feature>
<proteinExistence type="predicted"/>
<dbReference type="AlphaFoldDB" id="A0A3R9F4L2"/>
<keyword evidence="14" id="KW-1185">Reference proteome</keyword>
<keyword evidence="2" id="KW-1003">Cell membrane</keyword>
<feature type="transmembrane region" description="Helical" evidence="9">
    <location>
        <begin position="32"/>
        <end position="51"/>
    </location>
</feature>
<comment type="caution">
    <text evidence="12">The sequence shown here is derived from an EMBL/GenBank/DDBJ whole genome shotgun (WGS) entry which is preliminary data.</text>
</comment>
<evidence type="ECO:0000313" key="12">
    <source>
        <dbReference type="EMBL" id="RSE25720.1"/>
    </source>
</evidence>
<evidence type="ECO:0000313" key="11">
    <source>
        <dbReference type="EMBL" id="MDV7024678.1"/>
    </source>
</evidence>
<keyword evidence="6 9" id="KW-0472">Membrane</keyword>
<keyword evidence="5 9" id="KW-1133">Transmembrane helix</keyword>
<evidence type="ECO:0000259" key="10">
    <source>
        <dbReference type="Pfam" id="PF01957"/>
    </source>
</evidence>
<dbReference type="InterPro" id="IPR002810">
    <property type="entry name" value="NfeD-like_C"/>
</dbReference>
<dbReference type="OrthoDB" id="6402862at2"/>
<dbReference type="EMBL" id="JAWLOF010000016">
    <property type="protein sequence ID" value="MDV7024678.1"/>
    <property type="molecule type" value="Genomic_DNA"/>
</dbReference>
<dbReference type="PANTHER" id="PTHR33507:SF3">
    <property type="entry name" value="INNER MEMBRANE PROTEIN YBBJ"/>
    <property type="match status" value="1"/>
</dbReference>
<name>A0A3R9F4L2_9ENTR</name>
<evidence type="ECO:0000256" key="3">
    <source>
        <dbReference type="ARBA" id="ARBA00022519"/>
    </source>
</evidence>
<dbReference type="FunFam" id="2.40.50.140:FF:000118">
    <property type="entry name" value="NfeD family protein"/>
    <property type="match status" value="1"/>
</dbReference>
<dbReference type="Proteomes" id="UP000275331">
    <property type="component" value="Unassembled WGS sequence"/>
</dbReference>
<dbReference type="GO" id="GO:0005886">
    <property type="term" value="C:plasma membrane"/>
    <property type="evidence" value="ECO:0007669"/>
    <property type="project" value="UniProtKB-SubCell"/>
</dbReference>
<dbReference type="Proteomes" id="UP001187066">
    <property type="component" value="Unassembled WGS sequence"/>
</dbReference>
<dbReference type="InterPro" id="IPR012340">
    <property type="entry name" value="NA-bd_OB-fold"/>
</dbReference>
<dbReference type="Pfam" id="PF01957">
    <property type="entry name" value="NfeD"/>
    <property type="match status" value="1"/>
</dbReference>
<dbReference type="PANTHER" id="PTHR33507">
    <property type="entry name" value="INNER MEMBRANE PROTEIN YBBJ"/>
    <property type="match status" value="1"/>
</dbReference>
<evidence type="ECO:0000256" key="1">
    <source>
        <dbReference type="ARBA" id="ARBA00004429"/>
    </source>
</evidence>